<evidence type="ECO:0000313" key="2">
    <source>
        <dbReference type="EMBL" id="MQM27738.1"/>
    </source>
</evidence>
<accession>A0A6L5GDM5</accession>
<dbReference type="AlphaFoldDB" id="A0A6L5GDM5"/>
<dbReference type="PANTHER" id="PTHR33164:SF104">
    <property type="entry name" value="TRANSCRIPTIONAL REGULATORY PROTEIN"/>
    <property type="match status" value="1"/>
</dbReference>
<dbReference type="Gene3D" id="1.10.10.10">
    <property type="entry name" value="Winged helix-like DNA-binding domain superfamily/Winged helix DNA-binding domain"/>
    <property type="match status" value="1"/>
</dbReference>
<dbReference type="InterPro" id="IPR036388">
    <property type="entry name" value="WH-like_DNA-bd_sf"/>
</dbReference>
<reference evidence="2 3" key="1">
    <citation type="submission" date="2019-10" db="EMBL/GenBank/DDBJ databases">
        <title>Glycomyces albidus sp. nov., a novel actinomycete isolated from rhizosphere soil of wheat (Triticum aestivum L.).</title>
        <authorList>
            <person name="Qian L."/>
        </authorList>
    </citation>
    <scope>NUCLEOTIDE SEQUENCE [LARGE SCALE GENOMIC DNA]</scope>
    <source>
        <strain evidence="2 3">NEAU-7082</strain>
    </source>
</reference>
<dbReference type="SMART" id="SM00347">
    <property type="entry name" value="HTH_MARR"/>
    <property type="match status" value="1"/>
</dbReference>
<dbReference type="EMBL" id="WIAO01000028">
    <property type="protein sequence ID" value="MQM27738.1"/>
    <property type="molecule type" value="Genomic_DNA"/>
</dbReference>
<dbReference type="Pfam" id="PF12802">
    <property type="entry name" value="MarR_2"/>
    <property type="match status" value="1"/>
</dbReference>
<comment type="caution">
    <text evidence="2">The sequence shown here is derived from an EMBL/GenBank/DDBJ whole genome shotgun (WGS) entry which is preliminary data.</text>
</comment>
<dbReference type="InterPro" id="IPR036390">
    <property type="entry name" value="WH_DNA-bd_sf"/>
</dbReference>
<dbReference type="GO" id="GO:0006950">
    <property type="term" value="P:response to stress"/>
    <property type="evidence" value="ECO:0007669"/>
    <property type="project" value="TreeGrafter"/>
</dbReference>
<keyword evidence="3" id="KW-1185">Reference proteome</keyword>
<dbReference type="GO" id="GO:0003700">
    <property type="term" value="F:DNA-binding transcription factor activity"/>
    <property type="evidence" value="ECO:0007669"/>
    <property type="project" value="InterPro"/>
</dbReference>
<sequence>MRNDGVADMVGQWRRERPDLDASPMLVVGRLFRLVDEFDRRLRPPFAEAGLGNGDFDVLAALRRSGEPYALSAGELSRTVLVTTGAITKRVDRLEAKGLVARSVADDDARGRQIALTPKGIELTDRLIAEHLENQRRLLDGLTERERATLAMLLGKLAADG</sequence>
<name>A0A6L5GDM5_9ACTN</name>
<dbReference type="InterPro" id="IPR000835">
    <property type="entry name" value="HTH_MarR-typ"/>
</dbReference>
<proteinExistence type="predicted"/>
<dbReference type="PROSITE" id="PS50995">
    <property type="entry name" value="HTH_MARR_2"/>
    <property type="match status" value="1"/>
</dbReference>
<dbReference type="PRINTS" id="PR00598">
    <property type="entry name" value="HTHMARR"/>
</dbReference>
<dbReference type="Proteomes" id="UP000477750">
    <property type="component" value="Unassembled WGS sequence"/>
</dbReference>
<dbReference type="PANTHER" id="PTHR33164">
    <property type="entry name" value="TRANSCRIPTIONAL REGULATOR, MARR FAMILY"/>
    <property type="match status" value="1"/>
</dbReference>
<dbReference type="SUPFAM" id="SSF46785">
    <property type="entry name" value="Winged helix' DNA-binding domain"/>
    <property type="match status" value="1"/>
</dbReference>
<evidence type="ECO:0000259" key="1">
    <source>
        <dbReference type="PROSITE" id="PS50995"/>
    </source>
</evidence>
<protein>
    <submittedName>
        <fullName evidence="2">MarR family transcriptional regulator</fullName>
    </submittedName>
</protein>
<evidence type="ECO:0000313" key="3">
    <source>
        <dbReference type="Proteomes" id="UP000477750"/>
    </source>
</evidence>
<feature type="domain" description="HTH marR-type" evidence="1">
    <location>
        <begin position="24"/>
        <end position="159"/>
    </location>
</feature>
<organism evidence="2 3">
    <name type="scientific">Glycomyces albidus</name>
    <dbReference type="NCBI Taxonomy" id="2656774"/>
    <lineage>
        <taxon>Bacteria</taxon>
        <taxon>Bacillati</taxon>
        <taxon>Actinomycetota</taxon>
        <taxon>Actinomycetes</taxon>
        <taxon>Glycomycetales</taxon>
        <taxon>Glycomycetaceae</taxon>
        <taxon>Glycomyces</taxon>
    </lineage>
</organism>
<dbReference type="InterPro" id="IPR039422">
    <property type="entry name" value="MarR/SlyA-like"/>
</dbReference>
<gene>
    <name evidence="2" type="ORF">GFD30_19520</name>
</gene>